<comment type="caution">
    <text evidence="1">The sequence shown here is derived from an EMBL/GenBank/DDBJ whole genome shotgun (WGS) entry which is preliminary data.</text>
</comment>
<protein>
    <submittedName>
        <fullName evidence="1">Uncharacterized protein</fullName>
    </submittedName>
</protein>
<organism evidence="1 2">
    <name type="scientific">Marilutibacter chinensis</name>
    <dbReference type="NCBI Taxonomy" id="2912247"/>
    <lineage>
        <taxon>Bacteria</taxon>
        <taxon>Pseudomonadati</taxon>
        <taxon>Pseudomonadota</taxon>
        <taxon>Gammaproteobacteria</taxon>
        <taxon>Lysobacterales</taxon>
        <taxon>Lysobacteraceae</taxon>
        <taxon>Marilutibacter</taxon>
    </lineage>
</organism>
<evidence type="ECO:0000313" key="1">
    <source>
        <dbReference type="EMBL" id="MCF7223417.1"/>
    </source>
</evidence>
<dbReference type="RefSeq" id="WP_237056421.1">
    <property type="nucleotide sequence ID" value="NZ_JAKJPO010000015.1"/>
</dbReference>
<reference evidence="1 2" key="2">
    <citation type="submission" date="2022-01" db="EMBL/GenBank/DDBJ databases">
        <title>Lysobacter chinensis sp. nov., a bacterium isolated from cow dung compost.</title>
        <authorList>
            <person name="Liu Y."/>
        </authorList>
    </citation>
    <scope>NUCLEOTIDE SEQUENCE [LARGE SCALE GENOMIC DNA]</scope>
    <source>
        <strain evidence="1 2">TLK-CK17</strain>
    </source>
</reference>
<accession>A0ABS9HZB3</accession>
<gene>
    <name evidence="1" type="ORF">L3V18_16715</name>
</gene>
<dbReference type="Proteomes" id="UP001430796">
    <property type="component" value="Unassembled WGS sequence"/>
</dbReference>
<dbReference type="EMBL" id="JAKJPO010000015">
    <property type="protein sequence ID" value="MCF7223417.1"/>
    <property type="molecule type" value="Genomic_DNA"/>
</dbReference>
<sequence>MAALAISLLSGWISYRAHRHSVRVGEEESRLAFSREKSEFLVRIDKARATFDRLGDRLEGLLNAMDRASDKSRASLTDEAEQLKSDLKYLEGCKRQAWSLWDETYEMNQSGLAHHKPRFLKLIEDDEQFASDAQLRCDRTEEAMAKAATKIVMFTL</sequence>
<evidence type="ECO:0000313" key="2">
    <source>
        <dbReference type="Proteomes" id="UP001430796"/>
    </source>
</evidence>
<reference evidence="2" key="1">
    <citation type="submission" date="2022-01" db="EMBL/GenBank/DDBJ databases">
        <title>Lysobacter chinensis sp. nov., a bacterium isolated from cow dung compost.</title>
        <authorList>
            <person name="Zhou L.Y."/>
        </authorList>
    </citation>
    <scope>NUCLEOTIDE SEQUENCE [LARGE SCALE GENOMIC DNA]</scope>
    <source>
        <strain evidence="2">TLK-CK17</strain>
    </source>
</reference>
<name>A0ABS9HZB3_9GAMM</name>
<keyword evidence="2" id="KW-1185">Reference proteome</keyword>
<proteinExistence type="predicted"/>